<dbReference type="AlphaFoldDB" id="A0A6N6M861"/>
<dbReference type="InterPro" id="IPR012312">
    <property type="entry name" value="Hemerythrin-like"/>
</dbReference>
<reference evidence="6 7" key="1">
    <citation type="submission" date="2019-09" db="EMBL/GenBank/DDBJ databases">
        <title>Genomes of Cryomorphaceae.</title>
        <authorList>
            <person name="Bowman J.P."/>
        </authorList>
    </citation>
    <scope>NUCLEOTIDE SEQUENCE [LARGE SCALE GENOMIC DNA]</scope>
    <source>
        <strain evidence="6 7">KCTC 52047</strain>
    </source>
</reference>
<proteinExistence type="predicted"/>
<dbReference type="Proteomes" id="UP000435357">
    <property type="component" value="Unassembled WGS sequence"/>
</dbReference>
<dbReference type="PANTHER" id="PTHR36438">
    <property type="entry name" value="IRON-SULFUR CLUSTER REPAIR PROTEIN YTFE"/>
    <property type="match status" value="1"/>
</dbReference>
<gene>
    <name evidence="6" type="primary">ric</name>
    <name evidence="6" type="ORF">F3059_06930</name>
</gene>
<evidence type="ECO:0000313" key="7">
    <source>
        <dbReference type="Proteomes" id="UP000435357"/>
    </source>
</evidence>
<keyword evidence="2" id="KW-0963">Cytoplasm</keyword>
<organism evidence="6 7">
    <name type="scientific">Salibacter halophilus</name>
    <dbReference type="NCBI Taxonomy" id="1803916"/>
    <lineage>
        <taxon>Bacteria</taxon>
        <taxon>Pseudomonadati</taxon>
        <taxon>Bacteroidota</taxon>
        <taxon>Flavobacteriia</taxon>
        <taxon>Flavobacteriales</taxon>
        <taxon>Salibacteraceae</taxon>
        <taxon>Salibacter</taxon>
    </lineage>
</organism>
<dbReference type="InterPro" id="IPR038062">
    <property type="entry name" value="ScdA-like_N_sf"/>
</dbReference>
<dbReference type="PANTHER" id="PTHR36438:SF1">
    <property type="entry name" value="IRON-SULFUR CLUSTER REPAIR PROTEIN YTFE"/>
    <property type="match status" value="1"/>
</dbReference>
<sequence length="239" mass="27494">MKYSENQKVGEIVADNFNLAQIFKSHDIDFCCKGNRTLDEACESSKVDVSKLLIQLDKESAKTDNARADFASMNQHELIDYILENHHKYVEQKIPQIKEYVAKIADVHDDRHEELFEIRHLFEKSAGELAAHMKKEEIILFPFVKKLEDAAESGSEPPTPGFGTVENPINMMKDDHSEEGERFAKIQDLTNNYTTPKDGCNTYEVTLKMLKEFHNDLLQHIHLENNILFPRALAMEKTV</sequence>
<evidence type="ECO:0000259" key="5">
    <source>
        <dbReference type="Pfam" id="PF01814"/>
    </source>
</evidence>
<feature type="domain" description="Hemerythrin-like" evidence="5">
    <location>
        <begin position="80"/>
        <end position="232"/>
    </location>
</feature>
<dbReference type="Gene3D" id="1.20.120.520">
    <property type="entry name" value="nmb1532 protein domain like"/>
    <property type="match status" value="1"/>
</dbReference>
<evidence type="ECO:0000256" key="2">
    <source>
        <dbReference type="ARBA" id="ARBA00022490"/>
    </source>
</evidence>
<dbReference type="Gene3D" id="1.10.3910.10">
    <property type="entry name" value="SP0561-like"/>
    <property type="match status" value="1"/>
</dbReference>
<dbReference type="GO" id="GO:0046872">
    <property type="term" value="F:metal ion binding"/>
    <property type="evidence" value="ECO:0007669"/>
    <property type="project" value="UniProtKB-KW"/>
</dbReference>
<dbReference type="GO" id="GO:0005737">
    <property type="term" value="C:cytoplasm"/>
    <property type="evidence" value="ECO:0007669"/>
    <property type="project" value="UniProtKB-SubCell"/>
</dbReference>
<name>A0A6N6M861_9FLAO</name>
<comment type="caution">
    <text evidence="6">The sequence shown here is derived from an EMBL/GenBank/DDBJ whole genome shotgun (WGS) entry which is preliminary data.</text>
</comment>
<keyword evidence="4" id="KW-0408">Iron</keyword>
<dbReference type="Pfam" id="PF01814">
    <property type="entry name" value="Hemerythrin"/>
    <property type="match status" value="1"/>
</dbReference>
<evidence type="ECO:0000256" key="3">
    <source>
        <dbReference type="ARBA" id="ARBA00022723"/>
    </source>
</evidence>
<dbReference type="EMBL" id="WACR01000005">
    <property type="protein sequence ID" value="KAB1064427.1"/>
    <property type="molecule type" value="Genomic_DNA"/>
</dbReference>
<evidence type="ECO:0000256" key="4">
    <source>
        <dbReference type="ARBA" id="ARBA00023004"/>
    </source>
</evidence>
<comment type="subcellular location">
    <subcellularLocation>
        <location evidence="1">Cytoplasm</location>
    </subcellularLocation>
</comment>
<evidence type="ECO:0000313" key="6">
    <source>
        <dbReference type="EMBL" id="KAB1064427.1"/>
    </source>
</evidence>
<protein>
    <submittedName>
        <fullName evidence="6">Iron-sulfur cluster repair di-iron protein</fullName>
    </submittedName>
</protein>
<dbReference type="NCBIfam" id="TIGR03652">
    <property type="entry name" value="FeS_repair_RIC"/>
    <property type="match status" value="1"/>
</dbReference>
<dbReference type="OrthoDB" id="9797132at2"/>
<dbReference type="RefSeq" id="WP_151167586.1">
    <property type="nucleotide sequence ID" value="NZ_WACR01000005.1"/>
</dbReference>
<evidence type="ECO:0000256" key="1">
    <source>
        <dbReference type="ARBA" id="ARBA00004496"/>
    </source>
</evidence>
<dbReference type="Pfam" id="PF04405">
    <property type="entry name" value="ScdA_N"/>
    <property type="match status" value="1"/>
</dbReference>
<keyword evidence="7" id="KW-1185">Reference proteome</keyword>
<dbReference type="InterPro" id="IPR019903">
    <property type="entry name" value="RIC_family"/>
</dbReference>
<accession>A0A6N6M861</accession>
<keyword evidence="3" id="KW-0479">Metal-binding</keyword>